<gene>
    <name evidence="3" type="ORF">DOE57_09525</name>
</gene>
<dbReference type="Proteomes" id="UP000251983">
    <property type="component" value="Chromosome"/>
</dbReference>
<evidence type="ECO:0000259" key="1">
    <source>
        <dbReference type="Pfam" id="PF00534"/>
    </source>
</evidence>
<evidence type="ECO:0000259" key="2">
    <source>
        <dbReference type="Pfam" id="PF13477"/>
    </source>
</evidence>
<dbReference type="AlphaFoldDB" id="A0A6C7CWK9"/>
<dbReference type="RefSeq" id="WP_114052406.1">
    <property type="nucleotide sequence ID" value="NZ_CP029995.1"/>
</dbReference>
<feature type="domain" description="Glycosyl transferase family 1" evidence="1">
    <location>
        <begin position="197"/>
        <end position="346"/>
    </location>
</feature>
<proteinExistence type="predicted"/>
<dbReference type="PANTHER" id="PTHR45947">
    <property type="entry name" value="SULFOQUINOVOSYL TRANSFERASE SQD2"/>
    <property type="match status" value="1"/>
</dbReference>
<dbReference type="EMBL" id="CP029995">
    <property type="protein sequence ID" value="AXC85537.1"/>
    <property type="molecule type" value="Genomic_DNA"/>
</dbReference>
<sequence>MHIILITNTLSSIFLFRMRLISKLIERGDHISVLIPHYESSNNSADILKNMGVSVYFYRSSRTGVNPFVEVLTVISIFNVLQKIKPDVVFSFFPKPIVFGTIGAKLARVKRIVSMFEGLGYCFTIRKNSGSIKKSILKFIQLILYKLFLRFSDIVLFLNKDDANELLVKHRIKVKSFDVVGGIGVNLEQYSYNSLVSHNEPLVFTMVSRLLIDKGIREYVAAAKIVKEKYPATVIQVVGGIDDNLGGITPQELEKWKLDKSVNFTGPVSDISKELIKTSVFVLPSYREGVPRSTQEALAIGLPVITTDVPGCRETVINNLNGFLIPPWDSNELAKKMIFFIENPYIICQMGKQSRLLAEEKFNEEVFCNKLINILSISDVN</sequence>
<name>A0A6C7CWK9_SALER</name>
<dbReference type="PANTHER" id="PTHR45947:SF3">
    <property type="entry name" value="SULFOQUINOVOSYL TRANSFERASE SQD2"/>
    <property type="match status" value="1"/>
</dbReference>
<dbReference type="InterPro" id="IPR028098">
    <property type="entry name" value="Glyco_trans_4-like_N"/>
</dbReference>
<evidence type="ECO:0000313" key="4">
    <source>
        <dbReference type="Proteomes" id="UP000251983"/>
    </source>
</evidence>
<dbReference type="GO" id="GO:0016757">
    <property type="term" value="F:glycosyltransferase activity"/>
    <property type="evidence" value="ECO:0007669"/>
    <property type="project" value="InterPro"/>
</dbReference>
<reference evidence="3 4" key="1">
    <citation type="submission" date="2018-06" db="EMBL/GenBank/DDBJ databases">
        <title>Salmonella Enterica genomes from various sources.</title>
        <authorList>
            <person name="Nash J.H.E."/>
            <person name="Robertson J."/>
            <person name="Bessonov K."/>
        </authorList>
    </citation>
    <scope>NUCLEOTIDE SEQUENCE [LARGE SCALE GENOMIC DNA]</scope>
    <source>
        <strain evidence="3 4">SA20053897</strain>
    </source>
</reference>
<dbReference type="InterPro" id="IPR050194">
    <property type="entry name" value="Glycosyltransferase_grp1"/>
</dbReference>
<dbReference type="Pfam" id="PF13477">
    <property type="entry name" value="Glyco_trans_4_2"/>
    <property type="match status" value="1"/>
</dbReference>
<dbReference type="SUPFAM" id="SSF53756">
    <property type="entry name" value="UDP-Glycosyltransferase/glycogen phosphorylase"/>
    <property type="match status" value="1"/>
</dbReference>
<accession>A0A6C7CWK9</accession>
<dbReference type="CDD" id="cd03808">
    <property type="entry name" value="GT4_CapM-like"/>
    <property type="match status" value="1"/>
</dbReference>
<feature type="domain" description="Glycosyltransferase subfamily 4-like N-terminal" evidence="2">
    <location>
        <begin position="8"/>
        <end position="155"/>
    </location>
</feature>
<dbReference type="Gene3D" id="3.40.50.2000">
    <property type="entry name" value="Glycogen Phosphorylase B"/>
    <property type="match status" value="2"/>
</dbReference>
<dbReference type="Pfam" id="PF00534">
    <property type="entry name" value="Glycos_transf_1"/>
    <property type="match status" value="1"/>
</dbReference>
<evidence type="ECO:0000313" key="3">
    <source>
        <dbReference type="EMBL" id="AXC85537.1"/>
    </source>
</evidence>
<dbReference type="InterPro" id="IPR001296">
    <property type="entry name" value="Glyco_trans_1"/>
</dbReference>
<organism evidence="3 4">
    <name type="scientific">Salmonella enterica subsp. salamae serovar 56:b:[1,5]</name>
    <dbReference type="NCBI Taxonomy" id="2577858"/>
    <lineage>
        <taxon>Bacteria</taxon>
        <taxon>Pseudomonadati</taxon>
        <taxon>Pseudomonadota</taxon>
        <taxon>Gammaproteobacteria</taxon>
        <taxon>Enterobacterales</taxon>
        <taxon>Enterobacteriaceae</taxon>
        <taxon>Salmonella</taxon>
    </lineage>
</organism>
<keyword evidence="3" id="KW-0808">Transferase</keyword>
<protein>
    <submittedName>
        <fullName evidence="3">Glycosyltransferase family 1 protein</fullName>
    </submittedName>
</protein>